<evidence type="ECO:0000256" key="6">
    <source>
        <dbReference type="ARBA" id="ARBA00023229"/>
    </source>
</evidence>
<keyword evidence="5" id="KW-0460">Magnesium</keyword>
<comment type="caution">
    <text evidence="8">The sequence shown here is derived from an EMBL/GenBank/DDBJ whole genome shotgun (WGS) entry which is preliminary data.</text>
</comment>
<evidence type="ECO:0000256" key="3">
    <source>
        <dbReference type="ARBA" id="ARBA00022679"/>
    </source>
</evidence>
<dbReference type="Pfam" id="PF00348">
    <property type="entry name" value="polyprenyl_synt"/>
    <property type="match status" value="1"/>
</dbReference>
<dbReference type="NCBIfam" id="NF045485">
    <property type="entry name" value="FPPsyn"/>
    <property type="match status" value="1"/>
</dbReference>
<evidence type="ECO:0000313" key="9">
    <source>
        <dbReference type="Proteomes" id="UP000194968"/>
    </source>
</evidence>
<dbReference type="Gene3D" id="1.10.600.10">
    <property type="entry name" value="Farnesyl Diphosphate Synthase"/>
    <property type="match status" value="1"/>
</dbReference>
<dbReference type="CDD" id="cd00685">
    <property type="entry name" value="Trans_IPPS_HT"/>
    <property type="match status" value="1"/>
</dbReference>
<dbReference type="PANTHER" id="PTHR43281">
    <property type="entry name" value="FARNESYL DIPHOSPHATE SYNTHASE"/>
    <property type="match status" value="1"/>
</dbReference>
<evidence type="ECO:0000256" key="2">
    <source>
        <dbReference type="ARBA" id="ARBA00006706"/>
    </source>
</evidence>
<dbReference type="InterPro" id="IPR000092">
    <property type="entry name" value="Polyprenyl_synt"/>
</dbReference>
<dbReference type="PANTHER" id="PTHR43281:SF1">
    <property type="entry name" value="FARNESYL DIPHOSPHATE SYNTHASE"/>
    <property type="match status" value="1"/>
</dbReference>
<dbReference type="PROSITE" id="PS00723">
    <property type="entry name" value="POLYPRENYL_SYNTHASE_1"/>
    <property type="match status" value="1"/>
</dbReference>
<dbReference type="SFLD" id="SFLDG01017">
    <property type="entry name" value="Polyprenyl_Transferase_Like"/>
    <property type="match status" value="1"/>
</dbReference>
<dbReference type="SUPFAM" id="SSF48576">
    <property type="entry name" value="Terpenoid synthases"/>
    <property type="match status" value="1"/>
</dbReference>
<keyword evidence="4" id="KW-0479">Metal-binding</keyword>
<evidence type="ECO:0000256" key="1">
    <source>
        <dbReference type="ARBA" id="ARBA00001946"/>
    </source>
</evidence>
<evidence type="ECO:0000313" key="8">
    <source>
        <dbReference type="EMBL" id="OTQ48435.1"/>
    </source>
</evidence>
<protein>
    <submittedName>
        <fullName evidence="8">(2E,6E)-farnesyl diphosphate synthase</fullName>
    </submittedName>
</protein>
<dbReference type="InterPro" id="IPR008949">
    <property type="entry name" value="Isoprenoid_synthase_dom_sf"/>
</dbReference>
<proteinExistence type="inferred from homology"/>
<dbReference type="Proteomes" id="UP000194968">
    <property type="component" value="Unassembled WGS sequence"/>
</dbReference>
<keyword evidence="6" id="KW-0414">Isoprene biosynthesis</keyword>
<dbReference type="SFLD" id="SFLDS00005">
    <property type="entry name" value="Isoprenoid_Synthase_Type_I"/>
    <property type="match status" value="1"/>
</dbReference>
<organism evidence="8 9">
    <name type="scientific">Gilliamella apis</name>
    <dbReference type="NCBI Taxonomy" id="1970738"/>
    <lineage>
        <taxon>Bacteria</taxon>
        <taxon>Pseudomonadati</taxon>
        <taxon>Pseudomonadota</taxon>
        <taxon>Gammaproteobacteria</taxon>
        <taxon>Orbales</taxon>
        <taxon>Orbaceae</taxon>
        <taxon>Gilliamella</taxon>
    </lineage>
</organism>
<dbReference type="PROSITE" id="PS00444">
    <property type="entry name" value="POLYPRENYL_SYNTHASE_2"/>
    <property type="match status" value="1"/>
</dbReference>
<dbReference type="InterPro" id="IPR033749">
    <property type="entry name" value="Polyprenyl_synt_CS"/>
</dbReference>
<gene>
    <name evidence="8" type="ORF">B6D06_09705</name>
</gene>
<comment type="cofactor">
    <cofactor evidence="1">
        <name>Mg(2+)</name>
        <dbReference type="ChEBI" id="CHEBI:18420"/>
    </cofactor>
</comment>
<dbReference type="NCBIfam" id="NF007877">
    <property type="entry name" value="PRK10581.1"/>
    <property type="match status" value="1"/>
</dbReference>
<dbReference type="FunFam" id="1.10.600.10:FF:000001">
    <property type="entry name" value="Geranylgeranyl diphosphate synthase"/>
    <property type="match status" value="1"/>
</dbReference>
<evidence type="ECO:0000256" key="7">
    <source>
        <dbReference type="RuleBase" id="RU004466"/>
    </source>
</evidence>
<keyword evidence="3 7" id="KW-0808">Transferase</keyword>
<sequence>MLNYLNFQLIIMNSIKPLQERIDNYLTTYISQFAPSNLQQAMSYSLLAGGKRIRPILVYLTGQMFNCPLDKLDPIAAAIESMHTYSLIHDDLPAMDNDNLRRGKPTCHIQFGQAEAILAGDALQSLAFSLLCENQHIDNQSKINMISELANASGLAGMCLGQSLDLQAEHQKVTLEHLQNIHNYKTGALIQAAVRLGAYASGEVAKPYYQILDDYAQAIGLAFQIQDDILDVIGEQELMGKPQGSDIALEKSTYPALVGLQNAIEMTNTLYRQAIDSLRQIPYNSQPLQDLAGFIINRNS</sequence>
<dbReference type="GO" id="GO:0046872">
    <property type="term" value="F:metal ion binding"/>
    <property type="evidence" value="ECO:0007669"/>
    <property type="project" value="UniProtKB-KW"/>
</dbReference>
<dbReference type="EMBL" id="NASK01000102">
    <property type="protein sequence ID" value="OTQ48435.1"/>
    <property type="molecule type" value="Genomic_DNA"/>
</dbReference>
<dbReference type="AlphaFoldDB" id="A0A242NSA6"/>
<comment type="similarity">
    <text evidence="2 7">Belongs to the FPP/GGPP synthase family.</text>
</comment>
<reference evidence="8 9" key="1">
    <citation type="submission" date="2017-03" db="EMBL/GenBank/DDBJ databases">
        <title>Comparative genomics of honeybee gut symbionts reveal geographically distinct and subgroup specific antibiotic resistance.</title>
        <authorList>
            <person name="Ludvigsen J."/>
            <person name="Porcellato D."/>
            <person name="Labee-Lund T.M."/>
            <person name="Amdam G.V."/>
            <person name="Rudi K."/>
        </authorList>
    </citation>
    <scope>NUCLEOTIDE SEQUENCE [LARGE SCALE GENOMIC DNA]</scope>
    <source>
        <strain evidence="8 9">A-4-12</strain>
    </source>
</reference>
<evidence type="ECO:0000256" key="5">
    <source>
        <dbReference type="ARBA" id="ARBA00022842"/>
    </source>
</evidence>
<accession>A0A242NSA6</accession>
<dbReference type="InterPro" id="IPR053378">
    <property type="entry name" value="Prenyl_diphosphate_synthase"/>
</dbReference>
<dbReference type="GO" id="GO:0016114">
    <property type="term" value="P:terpenoid biosynthetic process"/>
    <property type="evidence" value="ECO:0007669"/>
    <property type="project" value="UniProtKB-ARBA"/>
</dbReference>
<name>A0A242NSA6_9GAMM</name>
<dbReference type="GO" id="GO:0005737">
    <property type="term" value="C:cytoplasm"/>
    <property type="evidence" value="ECO:0007669"/>
    <property type="project" value="UniProtKB-ARBA"/>
</dbReference>
<dbReference type="GO" id="GO:0008654">
    <property type="term" value="P:phospholipid biosynthetic process"/>
    <property type="evidence" value="ECO:0007669"/>
    <property type="project" value="UniProtKB-ARBA"/>
</dbReference>
<dbReference type="GO" id="GO:0004659">
    <property type="term" value="F:prenyltransferase activity"/>
    <property type="evidence" value="ECO:0007669"/>
    <property type="project" value="InterPro"/>
</dbReference>
<evidence type="ECO:0000256" key="4">
    <source>
        <dbReference type="ARBA" id="ARBA00022723"/>
    </source>
</evidence>